<comment type="subcellular location">
    <subcellularLocation>
        <location evidence="1">Cell envelope</location>
    </subcellularLocation>
</comment>
<dbReference type="GO" id="GO:0030246">
    <property type="term" value="F:carbohydrate binding"/>
    <property type="evidence" value="ECO:0007669"/>
    <property type="project" value="UniProtKB-ARBA"/>
</dbReference>
<evidence type="ECO:0000313" key="6">
    <source>
        <dbReference type="EMBL" id="SDY02973.1"/>
    </source>
</evidence>
<gene>
    <name evidence="6" type="ORF">SAMN05421736_101178</name>
</gene>
<dbReference type="Gene3D" id="3.40.50.2300">
    <property type="match status" value="2"/>
</dbReference>
<dbReference type="OrthoDB" id="6196975at2"/>
<evidence type="ECO:0000256" key="1">
    <source>
        <dbReference type="ARBA" id="ARBA00004196"/>
    </source>
</evidence>
<proteinExistence type="inferred from homology"/>
<name>A0A1H3GI40_9BACI</name>
<evidence type="ECO:0000256" key="2">
    <source>
        <dbReference type="ARBA" id="ARBA00007639"/>
    </source>
</evidence>
<dbReference type="PANTHER" id="PTHR46847">
    <property type="entry name" value="D-ALLOSE-BINDING PERIPLASMIC PROTEIN-RELATED"/>
    <property type="match status" value="1"/>
</dbReference>
<evidence type="ECO:0000256" key="4">
    <source>
        <dbReference type="SAM" id="Phobius"/>
    </source>
</evidence>
<keyword evidence="3" id="KW-0732">Signal</keyword>
<dbReference type="AlphaFoldDB" id="A0A1H3GI40"/>
<feature type="domain" description="Periplasmic binding protein" evidence="5">
    <location>
        <begin position="49"/>
        <end position="302"/>
    </location>
</feature>
<evidence type="ECO:0000313" key="7">
    <source>
        <dbReference type="Proteomes" id="UP000198935"/>
    </source>
</evidence>
<comment type="similarity">
    <text evidence="2">Belongs to the bacterial solute-binding protein 2 family.</text>
</comment>
<dbReference type="EMBL" id="FNPI01000001">
    <property type="protein sequence ID" value="SDY02973.1"/>
    <property type="molecule type" value="Genomic_DNA"/>
</dbReference>
<accession>A0A1H3GI40</accession>
<keyword evidence="4" id="KW-0472">Membrane</keyword>
<evidence type="ECO:0000259" key="5">
    <source>
        <dbReference type="Pfam" id="PF13407"/>
    </source>
</evidence>
<dbReference type="Pfam" id="PF13407">
    <property type="entry name" value="Peripla_BP_4"/>
    <property type="match status" value="1"/>
</dbReference>
<dbReference type="STRING" id="1503961.SAMN05421736_101178"/>
<reference evidence="7" key="1">
    <citation type="submission" date="2016-10" db="EMBL/GenBank/DDBJ databases">
        <authorList>
            <person name="Varghese N."/>
            <person name="Submissions S."/>
        </authorList>
    </citation>
    <scope>NUCLEOTIDE SEQUENCE [LARGE SCALE GENOMIC DNA]</scope>
    <source>
        <strain evidence="7">SP</strain>
    </source>
</reference>
<keyword evidence="4" id="KW-0812">Transmembrane</keyword>
<protein>
    <submittedName>
        <fullName evidence="6">Ribose transport system substrate-binding protein</fullName>
    </submittedName>
</protein>
<evidence type="ECO:0000256" key="3">
    <source>
        <dbReference type="ARBA" id="ARBA00022729"/>
    </source>
</evidence>
<dbReference type="PANTHER" id="PTHR46847:SF1">
    <property type="entry name" value="D-ALLOSE-BINDING PERIPLASMIC PROTEIN-RELATED"/>
    <property type="match status" value="1"/>
</dbReference>
<organism evidence="6 7">
    <name type="scientific">Evansella caseinilytica</name>
    <dbReference type="NCBI Taxonomy" id="1503961"/>
    <lineage>
        <taxon>Bacteria</taxon>
        <taxon>Bacillati</taxon>
        <taxon>Bacillota</taxon>
        <taxon>Bacilli</taxon>
        <taxon>Bacillales</taxon>
        <taxon>Bacillaceae</taxon>
        <taxon>Evansella</taxon>
    </lineage>
</organism>
<dbReference type="Proteomes" id="UP000198935">
    <property type="component" value="Unassembled WGS sequence"/>
</dbReference>
<keyword evidence="4" id="KW-1133">Transmembrane helix</keyword>
<sequence>MKQNYVILTVFILGICLSLMFTFHFFLRTLDIEAPTAAGENLPEADYHFVLIVQEAESKYLLELFEGAQDAARERGATIEYWGTKQTNIEDHIKLIEMAIAAKVDGILTQGLSNEFEAVINKALVKQIPVIMVDSDLDDNDDLPYVGTDNYHAGYELGSAVLTETEGETKIGIVTGSILANNLNKRIQGFLEAISEDDRMEVVSIESSNLSKIQGAEKTYQMLKNHPDISIFFGTSALDSLGISEGIKKMNAARQIRVYAFDDLEETVALLKAGEIHAIMKQEPYEMGYTGVHSLIALIQGNDIMKDFYTPAAIIKKEDVEK</sequence>
<dbReference type="SUPFAM" id="SSF53822">
    <property type="entry name" value="Periplasmic binding protein-like I"/>
    <property type="match status" value="1"/>
</dbReference>
<keyword evidence="7" id="KW-1185">Reference proteome</keyword>
<dbReference type="InterPro" id="IPR028082">
    <property type="entry name" value="Peripla_BP_I"/>
</dbReference>
<dbReference type="GO" id="GO:0030313">
    <property type="term" value="C:cell envelope"/>
    <property type="evidence" value="ECO:0007669"/>
    <property type="project" value="UniProtKB-SubCell"/>
</dbReference>
<feature type="transmembrane region" description="Helical" evidence="4">
    <location>
        <begin position="6"/>
        <end position="27"/>
    </location>
</feature>
<dbReference type="InterPro" id="IPR025997">
    <property type="entry name" value="SBP_2_dom"/>
</dbReference>